<dbReference type="Gene3D" id="1.10.443.10">
    <property type="entry name" value="Intergrase catalytic core"/>
    <property type="match status" value="1"/>
</dbReference>
<evidence type="ECO:0008006" key="3">
    <source>
        <dbReference type="Google" id="ProtNLM"/>
    </source>
</evidence>
<proteinExistence type="predicted"/>
<sequence length="220" mass="24386">MRGRLGKTPRLRLPITSSILRKMKGVWAQEREYERSLWWAVALTAFFGFCRSGEITVPQGRVYDPQVHLSFRDLAVDNSLHPNVISLLLHCSKTDQERRGVRIILGRTDADLCPVSALLKYLVHRGRGPGALFMLDGEPLERTRLVEEVCRTHTRAGLPAGNFAGHSFHIGAATTASAIGVEDSTIQTLGRWKSAAFKLYVRPSTSHLAGISRSLAQSNL</sequence>
<name>A0A1X7TJP6_AMPQE</name>
<dbReference type="OrthoDB" id="10068687at2759"/>
<dbReference type="InParanoid" id="A0A1X7TJP6"/>
<dbReference type="GO" id="GO:0003677">
    <property type="term" value="F:DNA binding"/>
    <property type="evidence" value="ECO:0007669"/>
    <property type="project" value="InterPro"/>
</dbReference>
<protein>
    <recommendedName>
        <fullName evidence="3">Tyr recombinase domain-containing protein</fullName>
    </recommendedName>
</protein>
<dbReference type="GO" id="GO:0015074">
    <property type="term" value="P:DNA integration"/>
    <property type="evidence" value="ECO:0007669"/>
    <property type="project" value="InterPro"/>
</dbReference>
<keyword evidence="1" id="KW-0233">DNA recombination</keyword>
<dbReference type="PANTHER" id="PTHR34605:SF3">
    <property type="entry name" value="P CELL-TYPE AGGLUTINATION PROTEIN MAP4-LIKE-RELATED"/>
    <property type="match status" value="1"/>
</dbReference>
<dbReference type="AlphaFoldDB" id="A0A1X7TJP6"/>
<organism evidence="2">
    <name type="scientific">Amphimedon queenslandica</name>
    <name type="common">Sponge</name>
    <dbReference type="NCBI Taxonomy" id="400682"/>
    <lineage>
        <taxon>Eukaryota</taxon>
        <taxon>Metazoa</taxon>
        <taxon>Porifera</taxon>
        <taxon>Demospongiae</taxon>
        <taxon>Heteroscleromorpha</taxon>
        <taxon>Haplosclerida</taxon>
        <taxon>Niphatidae</taxon>
        <taxon>Amphimedon</taxon>
    </lineage>
</organism>
<dbReference type="eggNOG" id="ENOG502SDY1">
    <property type="taxonomic scope" value="Eukaryota"/>
</dbReference>
<reference evidence="2" key="1">
    <citation type="submission" date="2017-05" db="UniProtKB">
        <authorList>
            <consortium name="EnsemblMetazoa"/>
        </authorList>
    </citation>
    <scope>IDENTIFICATION</scope>
</reference>
<dbReference type="PANTHER" id="PTHR34605">
    <property type="entry name" value="PHAGE_INTEGRASE DOMAIN-CONTAINING PROTEIN"/>
    <property type="match status" value="1"/>
</dbReference>
<dbReference type="InterPro" id="IPR052925">
    <property type="entry name" value="Phage_Integrase-like_Recomb"/>
</dbReference>
<evidence type="ECO:0000256" key="1">
    <source>
        <dbReference type="ARBA" id="ARBA00023172"/>
    </source>
</evidence>
<dbReference type="InterPro" id="IPR011010">
    <property type="entry name" value="DNA_brk_join_enz"/>
</dbReference>
<dbReference type="SUPFAM" id="SSF56349">
    <property type="entry name" value="DNA breaking-rejoining enzymes"/>
    <property type="match status" value="1"/>
</dbReference>
<dbReference type="OMA" id="VCRTHTR"/>
<dbReference type="EnsemblMetazoa" id="Aqu2.1.14810_001">
    <property type="protein sequence ID" value="Aqu2.1.14810_001"/>
    <property type="gene ID" value="Aqu2.1.14810"/>
</dbReference>
<accession>A0A1X7TJP6</accession>
<dbReference type="InterPro" id="IPR013762">
    <property type="entry name" value="Integrase-like_cat_sf"/>
</dbReference>
<evidence type="ECO:0000313" key="2">
    <source>
        <dbReference type="EnsemblMetazoa" id="Aqu2.1.14810_001"/>
    </source>
</evidence>
<dbReference type="GO" id="GO:0006310">
    <property type="term" value="P:DNA recombination"/>
    <property type="evidence" value="ECO:0007669"/>
    <property type="project" value="UniProtKB-KW"/>
</dbReference>